<evidence type="ECO:0000256" key="5">
    <source>
        <dbReference type="RuleBase" id="RU003615"/>
    </source>
</evidence>
<dbReference type="Proteomes" id="UP000011134">
    <property type="component" value="Unassembled WGS sequence"/>
</dbReference>
<dbReference type="EMBL" id="AMZO01000003">
    <property type="protein sequence ID" value="ELR67154.1"/>
    <property type="molecule type" value="Genomic_DNA"/>
</dbReference>
<comment type="catalytic activity">
    <reaction evidence="6">
        <text>Endohydrolysis of (1-&gt;4)-alpha-D-glucosidic linkages in polysaccharides containing three or more (1-&gt;4)-alpha-linked D-glucose units.</text>
        <dbReference type="EC" id="3.2.1.1"/>
    </reaction>
</comment>
<accession>L8JI33</accession>
<dbReference type="InterPro" id="IPR006048">
    <property type="entry name" value="A-amylase/branching_C"/>
</dbReference>
<dbReference type="InterPro" id="IPR006046">
    <property type="entry name" value="Alpha_amylase"/>
</dbReference>
<keyword evidence="3 6" id="KW-0119">Carbohydrate metabolism</keyword>
<gene>
    <name evidence="8" type="ORF">C942_02662</name>
</gene>
<name>L8JI33_9GAMM</name>
<evidence type="ECO:0000256" key="4">
    <source>
        <dbReference type="ARBA" id="ARBA00023295"/>
    </source>
</evidence>
<dbReference type="PANTHER" id="PTHR43447">
    <property type="entry name" value="ALPHA-AMYLASE"/>
    <property type="match status" value="1"/>
</dbReference>
<evidence type="ECO:0000256" key="1">
    <source>
        <dbReference type="ARBA" id="ARBA00008061"/>
    </source>
</evidence>
<dbReference type="EC" id="3.2.1.1" evidence="6"/>
<evidence type="ECO:0000256" key="3">
    <source>
        <dbReference type="ARBA" id="ARBA00023277"/>
    </source>
</evidence>
<proteinExistence type="inferred from homology"/>
<dbReference type="CDD" id="cd11315">
    <property type="entry name" value="AmyAc_bac1_AmyA"/>
    <property type="match status" value="1"/>
</dbReference>
<dbReference type="Gene3D" id="2.60.40.1180">
    <property type="entry name" value="Golgi alpha-mannosidase II"/>
    <property type="match status" value="1"/>
</dbReference>
<evidence type="ECO:0000259" key="7">
    <source>
        <dbReference type="SMART" id="SM00642"/>
    </source>
</evidence>
<dbReference type="PATRIC" id="fig|1056511.3.peg.724"/>
<dbReference type="InterPro" id="IPR013780">
    <property type="entry name" value="Glyco_hydro_b"/>
</dbReference>
<dbReference type="PRINTS" id="PR00110">
    <property type="entry name" value="ALPHAAMYLASE"/>
</dbReference>
<evidence type="ECO:0000256" key="6">
    <source>
        <dbReference type="RuleBase" id="RU361134"/>
    </source>
</evidence>
<sequence length="456" mass="51687">MHAFDWPYRRITENAEAIAKAGFKAVLISPPLKSMKSKDGTPWWQRYQPQDYRVIDNQLGNTNDLRQMTTALREHGMLVYADVVFNHMANESDFRTDLDYPNSQVQQEYADNPDYSESVRLFGDLTEPLFTEQDFVSAFPIKNWKDPWQVQHGRISGGSDDPGLPTLKCNENVVKAQKSYLKALKRLGINGFRIDAAKHMTLEHIHQVWDEEITRGTHIFGEIITDGGATKEEYELFLEPYLKSTNLGAYDFPLFHSLFNVFEKEESMSGLINPYSVGQALAVDRAITFATTHDIPNNDVFLDQIMSEISEQLAYCYLFGRDGGVPLVYSDLDTSGIAKEDGSPRWLDSWHNPLLIKMIQFHNYAHGQPMKYLEHSDDHLMFSRGDKGLVIINKGLSAINVDLPAGQYTDLLKMEGVKVTKISADRSSTAPEDTNPNKESYLNVTLPAQSCAMLVR</sequence>
<evidence type="ECO:0000256" key="2">
    <source>
        <dbReference type="ARBA" id="ARBA00022801"/>
    </source>
</evidence>
<dbReference type="GO" id="GO:0043169">
    <property type="term" value="F:cation binding"/>
    <property type="evidence" value="ECO:0007669"/>
    <property type="project" value="InterPro"/>
</dbReference>
<dbReference type="AlphaFoldDB" id="L8JI33"/>
<protein>
    <recommendedName>
        <fullName evidence="6">Alpha-amylase</fullName>
        <ecNumber evidence="6">3.2.1.1</ecNumber>
    </recommendedName>
</protein>
<dbReference type="Pfam" id="PF00128">
    <property type="entry name" value="Alpha-amylase"/>
    <property type="match status" value="1"/>
</dbReference>
<dbReference type="Gene3D" id="3.20.20.80">
    <property type="entry name" value="Glycosidases"/>
    <property type="match status" value="1"/>
</dbReference>
<dbReference type="GO" id="GO:0005975">
    <property type="term" value="P:carbohydrate metabolic process"/>
    <property type="evidence" value="ECO:0007669"/>
    <property type="project" value="InterPro"/>
</dbReference>
<organism evidence="8 9">
    <name type="scientific">Photobacterium marinum</name>
    <dbReference type="NCBI Taxonomy" id="1056511"/>
    <lineage>
        <taxon>Bacteria</taxon>
        <taxon>Pseudomonadati</taxon>
        <taxon>Pseudomonadota</taxon>
        <taxon>Gammaproteobacteria</taxon>
        <taxon>Vibrionales</taxon>
        <taxon>Vibrionaceae</taxon>
        <taxon>Photobacterium</taxon>
    </lineage>
</organism>
<dbReference type="SUPFAM" id="SSF51445">
    <property type="entry name" value="(Trans)glycosidases"/>
    <property type="match status" value="1"/>
</dbReference>
<reference evidence="8 9" key="1">
    <citation type="submission" date="2012-12" db="EMBL/GenBank/DDBJ databases">
        <title>Genome Assembly of Photobacterium sp. AK15.</title>
        <authorList>
            <person name="Khatri I."/>
            <person name="Vaidya B."/>
            <person name="Srinivas T.N.R."/>
            <person name="Subramanian S."/>
            <person name="Pinnaka A."/>
        </authorList>
    </citation>
    <scope>NUCLEOTIDE SEQUENCE [LARGE SCALE GENOMIC DNA]</scope>
    <source>
        <strain evidence="8 9">AK15</strain>
    </source>
</reference>
<dbReference type="SMART" id="SM00642">
    <property type="entry name" value="Aamy"/>
    <property type="match status" value="1"/>
</dbReference>
<comment type="similarity">
    <text evidence="1 5">Belongs to the glycosyl hydrolase 13 family.</text>
</comment>
<evidence type="ECO:0000313" key="9">
    <source>
        <dbReference type="Proteomes" id="UP000011134"/>
    </source>
</evidence>
<keyword evidence="9" id="KW-1185">Reference proteome</keyword>
<dbReference type="InterPro" id="IPR006047">
    <property type="entry name" value="GH13_cat_dom"/>
</dbReference>
<dbReference type="SUPFAM" id="SSF51011">
    <property type="entry name" value="Glycosyl hydrolase domain"/>
    <property type="match status" value="1"/>
</dbReference>
<dbReference type="Pfam" id="PF02806">
    <property type="entry name" value="Alpha-amylase_C"/>
    <property type="match status" value="1"/>
</dbReference>
<evidence type="ECO:0000313" key="8">
    <source>
        <dbReference type="EMBL" id="ELR67154.1"/>
    </source>
</evidence>
<dbReference type="InterPro" id="IPR017853">
    <property type="entry name" value="GH"/>
</dbReference>
<comment type="caution">
    <text evidence="8">The sequence shown here is derived from an EMBL/GenBank/DDBJ whole genome shotgun (WGS) entry which is preliminary data.</text>
</comment>
<keyword evidence="4 6" id="KW-0326">Glycosidase</keyword>
<keyword evidence="2 6" id="KW-0378">Hydrolase</keyword>
<feature type="domain" description="Glycosyl hydrolase family 13 catalytic" evidence="7">
    <location>
        <begin position="1"/>
        <end position="362"/>
    </location>
</feature>
<dbReference type="GO" id="GO:0004556">
    <property type="term" value="F:alpha-amylase activity"/>
    <property type="evidence" value="ECO:0007669"/>
    <property type="project" value="UniProtKB-UniRule"/>
</dbReference>